<name>A0ABV8V8U7_9GAMM</name>
<dbReference type="PANTHER" id="PTHR37486">
    <property type="entry name" value="STRINGENT STARVATION PROTEIN B"/>
    <property type="match status" value="1"/>
</dbReference>
<dbReference type="PIRSF" id="PIRSF005276">
    <property type="entry name" value="SspB"/>
    <property type="match status" value="1"/>
</dbReference>
<dbReference type="RefSeq" id="WP_290261529.1">
    <property type="nucleotide sequence ID" value="NZ_JAUFQG010000004.1"/>
</dbReference>
<dbReference type="GO" id="GO:0006508">
    <property type="term" value="P:proteolysis"/>
    <property type="evidence" value="ECO:0007669"/>
    <property type="project" value="UniProtKB-KW"/>
</dbReference>
<evidence type="ECO:0000313" key="3">
    <source>
        <dbReference type="Proteomes" id="UP001595840"/>
    </source>
</evidence>
<accession>A0ABV8V8U7</accession>
<dbReference type="InterPro" id="IPR036760">
    <property type="entry name" value="SspB-like_sf"/>
</dbReference>
<keyword evidence="2" id="KW-0378">Hydrolase</keyword>
<comment type="caution">
    <text evidence="2">The sequence shown here is derived from an EMBL/GenBank/DDBJ whole genome shotgun (WGS) entry which is preliminary data.</text>
</comment>
<dbReference type="NCBIfam" id="NF008769">
    <property type="entry name" value="PRK11798.2-5"/>
    <property type="match status" value="1"/>
</dbReference>
<evidence type="ECO:0000313" key="2">
    <source>
        <dbReference type="EMBL" id="MFC4363588.1"/>
    </source>
</evidence>
<keyword evidence="3" id="KW-1185">Reference proteome</keyword>
<protein>
    <submittedName>
        <fullName evidence="2">ClpXP protease specificity-enhancing factor</fullName>
    </submittedName>
</protein>
<keyword evidence="2" id="KW-0645">Protease</keyword>
<reference evidence="3" key="1">
    <citation type="journal article" date="2019" name="Int. J. Syst. Evol. Microbiol.">
        <title>The Global Catalogue of Microorganisms (GCM) 10K type strain sequencing project: providing services to taxonomists for standard genome sequencing and annotation.</title>
        <authorList>
            <consortium name="The Broad Institute Genomics Platform"/>
            <consortium name="The Broad Institute Genome Sequencing Center for Infectious Disease"/>
            <person name="Wu L."/>
            <person name="Ma J."/>
        </authorList>
    </citation>
    <scope>NUCLEOTIDE SEQUENCE [LARGE SCALE GENOMIC DNA]</scope>
    <source>
        <strain evidence="3">CECT 8570</strain>
    </source>
</reference>
<feature type="region of interest" description="Disordered" evidence="1">
    <location>
        <begin position="103"/>
        <end position="143"/>
    </location>
</feature>
<proteinExistence type="predicted"/>
<evidence type="ECO:0000256" key="1">
    <source>
        <dbReference type="SAM" id="MobiDB-lite"/>
    </source>
</evidence>
<sequence>MAMTSSRPYMIRALYEWIVDNNCTPYILVDAHASDVEVPQQHVNKEGQIVLNIAPSAVMGLSLENQAITFNARFGGIPTDIYVPSRAVLGIYARENGQGMVFEPELEPEPTPPEPSKKPQVVKPKAAKPPTPIAARPSLRVVK</sequence>
<gene>
    <name evidence="2" type="ORF">ACFOX3_14830</name>
</gene>
<dbReference type="Gene3D" id="2.30.30.220">
    <property type="entry name" value="SspB-like"/>
    <property type="match status" value="1"/>
</dbReference>
<dbReference type="EMBL" id="JBHSCX010000020">
    <property type="protein sequence ID" value="MFC4363588.1"/>
    <property type="molecule type" value="Genomic_DNA"/>
</dbReference>
<dbReference type="PANTHER" id="PTHR37486:SF1">
    <property type="entry name" value="STRINGENT STARVATION PROTEIN B"/>
    <property type="match status" value="1"/>
</dbReference>
<dbReference type="Proteomes" id="UP001595840">
    <property type="component" value="Unassembled WGS sequence"/>
</dbReference>
<dbReference type="GO" id="GO:0008233">
    <property type="term" value="F:peptidase activity"/>
    <property type="evidence" value="ECO:0007669"/>
    <property type="project" value="UniProtKB-KW"/>
</dbReference>
<dbReference type="Pfam" id="PF04386">
    <property type="entry name" value="SspB"/>
    <property type="match status" value="1"/>
</dbReference>
<dbReference type="SUPFAM" id="SSF101738">
    <property type="entry name" value="SspB-like"/>
    <property type="match status" value="1"/>
</dbReference>
<dbReference type="InterPro" id="IPR007481">
    <property type="entry name" value="SspB"/>
</dbReference>
<organism evidence="2 3">
    <name type="scientific">Simiduia curdlanivorans</name>
    <dbReference type="NCBI Taxonomy" id="1492769"/>
    <lineage>
        <taxon>Bacteria</taxon>
        <taxon>Pseudomonadati</taxon>
        <taxon>Pseudomonadota</taxon>
        <taxon>Gammaproteobacteria</taxon>
        <taxon>Cellvibrionales</taxon>
        <taxon>Cellvibrionaceae</taxon>
        <taxon>Simiduia</taxon>
    </lineage>
</organism>